<dbReference type="SUPFAM" id="SSF56935">
    <property type="entry name" value="Porins"/>
    <property type="match status" value="1"/>
</dbReference>
<keyword evidence="2 12" id="KW-0813">Transport</keyword>
<dbReference type="PANTHER" id="PTHR32552">
    <property type="entry name" value="FERRICHROME IRON RECEPTOR-RELATED"/>
    <property type="match status" value="1"/>
</dbReference>
<evidence type="ECO:0000256" key="5">
    <source>
        <dbReference type="ARBA" id="ARBA00022692"/>
    </source>
</evidence>
<keyword evidence="9 13" id="KW-0798">TonB box</keyword>
<keyword evidence="17" id="KW-0675">Receptor</keyword>
<comment type="similarity">
    <text evidence="12 13">Belongs to the TonB-dependent receptor family.</text>
</comment>
<dbReference type="Pfam" id="PF00593">
    <property type="entry name" value="TonB_dep_Rec_b-barrel"/>
    <property type="match status" value="1"/>
</dbReference>
<feature type="domain" description="TonB-dependent receptor-like beta-barrel" evidence="15">
    <location>
        <begin position="254"/>
        <end position="639"/>
    </location>
</feature>
<evidence type="ECO:0000313" key="17">
    <source>
        <dbReference type="EMBL" id="MDF8334466.1"/>
    </source>
</evidence>
<dbReference type="EMBL" id="JAROCY010000014">
    <property type="protein sequence ID" value="MDF8334466.1"/>
    <property type="molecule type" value="Genomic_DNA"/>
</dbReference>
<accession>A0ABT6CKN6</accession>
<feature type="chain" id="PRO_5046233409" evidence="14">
    <location>
        <begin position="22"/>
        <end position="672"/>
    </location>
</feature>
<evidence type="ECO:0000256" key="11">
    <source>
        <dbReference type="ARBA" id="ARBA00023237"/>
    </source>
</evidence>
<dbReference type="PANTHER" id="PTHR32552:SF68">
    <property type="entry name" value="FERRICHROME OUTER MEMBRANE TRANSPORTER_PHAGE RECEPTOR"/>
    <property type="match status" value="1"/>
</dbReference>
<keyword evidence="4" id="KW-0410">Iron transport</keyword>
<evidence type="ECO:0000259" key="15">
    <source>
        <dbReference type="Pfam" id="PF00593"/>
    </source>
</evidence>
<dbReference type="InterPro" id="IPR000531">
    <property type="entry name" value="Beta-barrel_TonB"/>
</dbReference>
<dbReference type="RefSeq" id="WP_277279162.1">
    <property type="nucleotide sequence ID" value="NZ_JAROCY010000014.1"/>
</dbReference>
<dbReference type="CDD" id="cd01347">
    <property type="entry name" value="ligand_gated_channel"/>
    <property type="match status" value="1"/>
</dbReference>
<sequence>MKTIRFAPVAALLAMSTPALANEPAPADTSFRVGEIVVTARSMAGSARDVLTSVDIMGADVAQRASVNYAWELIGRMPGVLVTNFNQGTTSGKVSLRGFNGESEVNAVKLLIDGVPANSNDGNMPFLDMVFPLEIAGIEVVRGTSDPRYGLNAIGGSVNIATRTGGTYVDARASAGSFGTYEGQLTAGLERGALSQNYSIAYRQADGYRRHGAVDRTSLAGKWTLTVSPALRVGASARYYKGNAQEPGYLTFADSRADPRMTNAYNASDGDVREMQQYALHVDGEIGAHLGLTARVYANRLEDDRFVKFSAGASQQRRVTHETQYGVMAALHAHGTLAGMAVMGELGGDMQWQDNRSLRYLTANRTVTSQTRDQAFTLNVGGVYAQAVLQPAAWLKITPAWRIDRVGGHFRNRLSGTAAPINDYGTISQPKLSVAVTPIGRVTLYGNWGRTFQIGLGSGAYLIPPRTTDLAPSINTGWEVGIKFVPMAGSELRVALWRQTATCEIKRKLNDPLGDSENVGSTRRRGVDVQASARPITGLSVWGALSWQDAVVIRPDPATPQFAGNQIDHVPHWLWSAGIDATMLPRLRLSAWANGQSSYWLTAANSAAQGKFGRSAVFNAEAAFVITPRVELALTGRNLTDQYYEYAWWDGAQTLHSPAEGRGVTGSVRLRF</sequence>
<keyword evidence="5 12" id="KW-0812">Transmembrane</keyword>
<dbReference type="PROSITE" id="PS52016">
    <property type="entry name" value="TONB_DEPENDENT_REC_3"/>
    <property type="match status" value="1"/>
</dbReference>
<comment type="caution">
    <text evidence="17">The sequence shown here is derived from an EMBL/GenBank/DDBJ whole genome shotgun (WGS) entry which is preliminary data.</text>
</comment>
<evidence type="ECO:0000256" key="1">
    <source>
        <dbReference type="ARBA" id="ARBA00004571"/>
    </source>
</evidence>
<keyword evidence="11 12" id="KW-0998">Cell outer membrane</keyword>
<keyword evidence="8" id="KW-0406">Ion transport</keyword>
<gene>
    <name evidence="17" type="ORF">POM99_14760</name>
</gene>
<evidence type="ECO:0000313" key="18">
    <source>
        <dbReference type="Proteomes" id="UP001222770"/>
    </source>
</evidence>
<protein>
    <submittedName>
        <fullName evidence="17">TonB-dependent receptor</fullName>
    </submittedName>
</protein>
<keyword evidence="18" id="KW-1185">Reference proteome</keyword>
<reference evidence="17 18" key="1">
    <citation type="submission" date="2023-03" db="EMBL/GenBank/DDBJ databases">
        <title>Novosphingobium cyanobacteriorum sp. nov., isolated from a eutrophic reservoir during the Microcystis bloom period.</title>
        <authorList>
            <person name="Kang M."/>
            <person name="Le V."/>
            <person name="Ko S.-R."/>
            <person name="Lee S.-A."/>
            <person name="Ahn C.-Y."/>
        </authorList>
    </citation>
    <scope>NUCLEOTIDE SEQUENCE [LARGE SCALE GENOMIC DNA]</scope>
    <source>
        <strain evidence="17 18">HBC54</strain>
    </source>
</reference>
<evidence type="ECO:0000256" key="14">
    <source>
        <dbReference type="SAM" id="SignalP"/>
    </source>
</evidence>
<evidence type="ECO:0000256" key="10">
    <source>
        <dbReference type="ARBA" id="ARBA00023136"/>
    </source>
</evidence>
<dbReference type="Gene3D" id="2.170.130.10">
    <property type="entry name" value="TonB-dependent receptor, plug domain"/>
    <property type="match status" value="1"/>
</dbReference>
<dbReference type="Pfam" id="PF07715">
    <property type="entry name" value="Plug"/>
    <property type="match status" value="1"/>
</dbReference>
<evidence type="ECO:0000256" key="9">
    <source>
        <dbReference type="ARBA" id="ARBA00023077"/>
    </source>
</evidence>
<evidence type="ECO:0000256" key="3">
    <source>
        <dbReference type="ARBA" id="ARBA00022452"/>
    </source>
</evidence>
<evidence type="ECO:0000256" key="6">
    <source>
        <dbReference type="ARBA" id="ARBA00022729"/>
    </source>
</evidence>
<dbReference type="InterPro" id="IPR039426">
    <property type="entry name" value="TonB-dep_rcpt-like"/>
</dbReference>
<dbReference type="InterPro" id="IPR037066">
    <property type="entry name" value="Plug_dom_sf"/>
</dbReference>
<evidence type="ECO:0000256" key="8">
    <source>
        <dbReference type="ARBA" id="ARBA00023065"/>
    </source>
</evidence>
<keyword evidence="3 12" id="KW-1134">Transmembrane beta strand</keyword>
<dbReference type="Gene3D" id="2.40.170.20">
    <property type="entry name" value="TonB-dependent receptor, beta-barrel domain"/>
    <property type="match status" value="1"/>
</dbReference>
<feature type="signal peptide" evidence="14">
    <location>
        <begin position="1"/>
        <end position="21"/>
    </location>
</feature>
<evidence type="ECO:0000256" key="2">
    <source>
        <dbReference type="ARBA" id="ARBA00022448"/>
    </source>
</evidence>
<feature type="domain" description="TonB-dependent receptor plug" evidence="16">
    <location>
        <begin position="47"/>
        <end position="156"/>
    </location>
</feature>
<name>A0ABT6CKN6_9SPHN</name>
<evidence type="ECO:0000256" key="7">
    <source>
        <dbReference type="ARBA" id="ARBA00023004"/>
    </source>
</evidence>
<evidence type="ECO:0000256" key="12">
    <source>
        <dbReference type="PROSITE-ProRule" id="PRU01360"/>
    </source>
</evidence>
<dbReference type="InterPro" id="IPR012910">
    <property type="entry name" value="Plug_dom"/>
</dbReference>
<organism evidence="17 18">
    <name type="scientific">Novosphingobium cyanobacteriorum</name>
    <dbReference type="NCBI Taxonomy" id="3024215"/>
    <lineage>
        <taxon>Bacteria</taxon>
        <taxon>Pseudomonadati</taxon>
        <taxon>Pseudomonadota</taxon>
        <taxon>Alphaproteobacteria</taxon>
        <taxon>Sphingomonadales</taxon>
        <taxon>Sphingomonadaceae</taxon>
        <taxon>Novosphingobium</taxon>
    </lineage>
</organism>
<evidence type="ECO:0000256" key="4">
    <source>
        <dbReference type="ARBA" id="ARBA00022496"/>
    </source>
</evidence>
<comment type="subcellular location">
    <subcellularLocation>
        <location evidence="1 12">Cell outer membrane</location>
        <topology evidence="1 12">Multi-pass membrane protein</topology>
    </subcellularLocation>
</comment>
<evidence type="ECO:0000256" key="13">
    <source>
        <dbReference type="RuleBase" id="RU003357"/>
    </source>
</evidence>
<keyword evidence="7" id="KW-0408">Iron</keyword>
<dbReference type="InterPro" id="IPR036942">
    <property type="entry name" value="Beta-barrel_TonB_sf"/>
</dbReference>
<dbReference type="Proteomes" id="UP001222770">
    <property type="component" value="Unassembled WGS sequence"/>
</dbReference>
<proteinExistence type="inferred from homology"/>
<evidence type="ECO:0000259" key="16">
    <source>
        <dbReference type="Pfam" id="PF07715"/>
    </source>
</evidence>
<keyword evidence="6 14" id="KW-0732">Signal</keyword>
<keyword evidence="10 12" id="KW-0472">Membrane</keyword>